<evidence type="ECO:0000313" key="6">
    <source>
        <dbReference type="Proteomes" id="UP000234545"/>
    </source>
</evidence>
<name>A0A2I1I598_9ACTO</name>
<dbReference type="RefSeq" id="WP_101628080.1">
    <property type="nucleotide sequence ID" value="NZ_PKKJ01000004.1"/>
</dbReference>
<dbReference type="Gene3D" id="3.40.50.10350">
    <property type="entry name" value="Glycerate kinase, domain 1"/>
    <property type="match status" value="1"/>
</dbReference>
<evidence type="ECO:0000313" key="5">
    <source>
        <dbReference type="EMBL" id="PKY66316.1"/>
    </source>
</evidence>
<comment type="caution">
    <text evidence="5">The sequence shown here is derived from an EMBL/GenBank/DDBJ whole genome shotgun (WGS) entry which is preliminary data.</text>
</comment>
<dbReference type="AlphaFoldDB" id="A0A2I1I598"/>
<reference evidence="5 6" key="1">
    <citation type="submission" date="2017-12" db="EMBL/GenBank/DDBJ databases">
        <title>Phylogenetic diversity of female urinary microbiome.</title>
        <authorList>
            <person name="Thomas-White K."/>
            <person name="Wolfe A.J."/>
        </authorList>
    </citation>
    <scope>NUCLEOTIDE SEQUENCE [LARGE SCALE GENOMIC DNA]</scope>
    <source>
        <strain evidence="5 6">UMB0250</strain>
    </source>
</reference>
<dbReference type="InterPro" id="IPR018197">
    <property type="entry name" value="Glycerate_kinase_RE-like"/>
</dbReference>
<organism evidence="5 6">
    <name type="scientific">Schaalia turicensis</name>
    <dbReference type="NCBI Taxonomy" id="131111"/>
    <lineage>
        <taxon>Bacteria</taxon>
        <taxon>Bacillati</taxon>
        <taxon>Actinomycetota</taxon>
        <taxon>Actinomycetes</taxon>
        <taxon>Actinomycetales</taxon>
        <taxon>Actinomycetaceae</taxon>
        <taxon>Schaalia</taxon>
    </lineage>
</organism>
<dbReference type="PANTHER" id="PTHR21599:SF0">
    <property type="entry name" value="GLYCERATE KINASE"/>
    <property type="match status" value="1"/>
</dbReference>
<dbReference type="SUPFAM" id="SSF110738">
    <property type="entry name" value="Glycerate kinase I"/>
    <property type="match status" value="1"/>
</dbReference>
<comment type="similarity">
    <text evidence="1 4">Belongs to the glycerate kinase type-1 family.</text>
</comment>
<dbReference type="OrthoDB" id="9774290at2"/>
<evidence type="ECO:0000256" key="3">
    <source>
        <dbReference type="ARBA" id="ARBA00022777"/>
    </source>
</evidence>
<keyword evidence="2 4" id="KW-0808">Transferase</keyword>
<dbReference type="InterPro" id="IPR004381">
    <property type="entry name" value="Glycerate_kinase"/>
</dbReference>
<dbReference type="PIRSF" id="PIRSF006078">
    <property type="entry name" value="GlxK"/>
    <property type="match status" value="1"/>
</dbReference>
<keyword evidence="3 4" id="KW-0418">Kinase</keyword>
<evidence type="ECO:0000256" key="4">
    <source>
        <dbReference type="PIRNR" id="PIRNR006078"/>
    </source>
</evidence>
<dbReference type="GO" id="GO:0031388">
    <property type="term" value="P:organic acid phosphorylation"/>
    <property type="evidence" value="ECO:0007669"/>
    <property type="project" value="UniProtKB-UniRule"/>
</dbReference>
<dbReference type="InterPro" id="IPR036129">
    <property type="entry name" value="Glycerate_kinase_sf"/>
</dbReference>
<evidence type="ECO:0000256" key="1">
    <source>
        <dbReference type="ARBA" id="ARBA00006284"/>
    </source>
</evidence>
<protein>
    <submittedName>
        <fullName evidence="5">Glycerate kinase</fullName>
    </submittedName>
</protein>
<evidence type="ECO:0000256" key="2">
    <source>
        <dbReference type="ARBA" id="ARBA00022679"/>
    </source>
</evidence>
<dbReference type="InterPro" id="IPR018193">
    <property type="entry name" value="Glyc_kinase_flavodox-like_fold"/>
</dbReference>
<sequence length="368" mass="37676">MKFILAPDSFKENMTALEAVTAMEKGIHDVYPDADCVRVPMSDGGEGFIEAVATAWGARRITVDSVDALGRPIQSEYALADGRAVLDVASCAGIELVAPHERNVVESNTAGLGMIIRDALSRGARELLIGIGGSATNDAGIGMLVELGARLLDADGAELAPKLENLDQVASVDTSALDALLDGVSVKVACDVTNPLNGPEGATAVFGPQKGVQPEQVEFFDSLHLHFATASGHGDDALLPGSGAAGGLGFALRAFLHAELTPGIDLVADAVGLADAVQGADWVFTGEGSVDSQTINGKTPAGVTAIARAAGVPVMVFAGRIKEGAEILLEHGVSKIVKVGDPAESLEEALKNGQKNLRAAVVSALNAE</sequence>
<dbReference type="PANTHER" id="PTHR21599">
    <property type="entry name" value="GLYCERATE KINASE"/>
    <property type="match status" value="1"/>
</dbReference>
<dbReference type="GO" id="GO:0008887">
    <property type="term" value="F:glycerate kinase activity"/>
    <property type="evidence" value="ECO:0007669"/>
    <property type="project" value="UniProtKB-UniRule"/>
</dbReference>
<gene>
    <name evidence="5" type="ORF">CYJ25_04900</name>
</gene>
<dbReference type="Proteomes" id="UP000234545">
    <property type="component" value="Unassembled WGS sequence"/>
</dbReference>
<dbReference type="Pfam" id="PF02595">
    <property type="entry name" value="Gly_kinase"/>
    <property type="match status" value="1"/>
</dbReference>
<proteinExistence type="inferred from homology"/>
<accession>A0A2I1I598</accession>
<dbReference type="EMBL" id="PKKJ01000004">
    <property type="protein sequence ID" value="PKY66316.1"/>
    <property type="molecule type" value="Genomic_DNA"/>
</dbReference>
<dbReference type="NCBIfam" id="TIGR00045">
    <property type="entry name" value="glycerate kinase"/>
    <property type="match status" value="1"/>
</dbReference>
<dbReference type="Gene3D" id="3.90.1510.10">
    <property type="entry name" value="Glycerate kinase, domain 2"/>
    <property type="match status" value="1"/>
</dbReference>